<dbReference type="SUPFAM" id="SSF160369">
    <property type="entry name" value="Ribosomal protein L10-like"/>
    <property type="match status" value="1"/>
</dbReference>
<keyword evidence="9" id="KW-1185">Reference proteome</keyword>
<dbReference type="GO" id="GO:0003735">
    <property type="term" value="F:structural constituent of ribosome"/>
    <property type="evidence" value="ECO:0007669"/>
    <property type="project" value="InterPro"/>
</dbReference>
<dbReference type="FunFam" id="3.30.70.1730:FF:000001">
    <property type="entry name" value="50S ribosomal protein L10"/>
    <property type="match status" value="1"/>
</dbReference>
<dbReference type="Gene3D" id="6.10.250.290">
    <property type="match status" value="1"/>
</dbReference>
<evidence type="ECO:0000256" key="4">
    <source>
        <dbReference type="ARBA" id="ARBA00022980"/>
    </source>
</evidence>
<accession>A0A160IHP8</accession>
<dbReference type="GO" id="GO:0070180">
    <property type="term" value="F:large ribosomal subunit rRNA binding"/>
    <property type="evidence" value="ECO:0007669"/>
    <property type="project" value="UniProtKB-UniRule"/>
</dbReference>
<sequence length="165" mass="17993">MSSILETKKQLVSTISEKIKNSQSTILVDYRGLTVSEVTELRKSLRDAGIEFKVYKNSMVVRAAEENDLNLSEHLTGPTAIAFSNEDVVAPAKILNDFAKKHEALEIKAGVIEGRIASLEEVKALAELPSREGLLSMVLSVLQAPIRNFALATKAVAEQKEEQGA</sequence>
<dbReference type="Proteomes" id="UP000076623">
    <property type="component" value="Chromosome"/>
</dbReference>
<evidence type="ECO:0000256" key="2">
    <source>
        <dbReference type="ARBA" id="ARBA00022730"/>
    </source>
</evidence>
<keyword evidence="3 7" id="KW-0694">RNA-binding</keyword>
<dbReference type="HAMAP" id="MF_00362">
    <property type="entry name" value="Ribosomal_uL10"/>
    <property type="match status" value="1"/>
</dbReference>
<evidence type="ECO:0000256" key="7">
    <source>
        <dbReference type="HAMAP-Rule" id="MF_00362"/>
    </source>
</evidence>
<dbReference type="Pfam" id="PF00466">
    <property type="entry name" value="Ribosomal_L10"/>
    <property type="match status" value="1"/>
</dbReference>
<comment type="function">
    <text evidence="7">Forms part of the ribosomal stalk, playing a central role in the interaction of the ribosome with GTP-bound translation factors.</text>
</comment>
<dbReference type="InterPro" id="IPR001790">
    <property type="entry name" value="Ribosomal_uL10"/>
</dbReference>
<gene>
    <name evidence="7" type="primary">rplJ</name>
    <name evidence="8" type="ORF">ABE65_000545</name>
</gene>
<dbReference type="GO" id="GO:0015934">
    <property type="term" value="C:large ribosomal subunit"/>
    <property type="evidence" value="ECO:0007669"/>
    <property type="project" value="InterPro"/>
</dbReference>
<dbReference type="Gene3D" id="3.30.70.1730">
    <property type="match status" value="1"/>
</dbReference>
<organism evidence="8 9">
    <name type="scientific">Fictibacillus phosphorivorans</name>
    <dbReference type="NCBI Taxonomy" id="1221500"/>
    <lineage>
        <taxon>Bacteria</taxon>
        <taxon>Bacillati</taxon>
        <taxon>Bacillota</taxon>
        <taxon>Bacilli</taxon>
        <taxon>Bacillales</taxon>
        <taxon>Fictibacillaceae</taxon>
        <taxon>Fictibacillus</taxon>
    </lineage>
</organism>
<proteinExistence type="inferred from homology"/>
<dbReference type="InterPro" id="IPR043141">
    <property type="entry name" value="Ribosomal_uL10-like_sf"/>
</dbReference>
<dbReference type="EMBL" id="CP015378">
    <property type="protein sequence ID" value="ANC75438.1"/>
    <property type="molecule type" value="Genomic_DNA"/>
</dbReference>
<reference evidence="8 9" key="1">
    <citation type="submission" date="2016-04" db="EMBL/GenBank/DDBJ databases">
        <title>Complete genome sequence of Fictibacillus phosphorivorans G25-29, a strain toxic to nematodes.</title>
        <authorList>
            <person name="Zheng Z."/>
        </authorList>
    </citation>
    <scope>NUCLEOTIDE SEQUENCE [LARGE SCALE GENOMIC DNA]</scope>
    <source>
        <strain evidence="8 9">G25-29</strain>
    </source>
</reference>
<dbReference type="InterPro" id="IPR022973">
    <property type="entry name" value="Ribosomal_uL10_bac"/>
</dbReference>
<protein>
    <recommendedName>
        <fullName evidence="6 7">Large ribosomal subunit protein uL10</fullName>
    </recommendedName>
</protein>
<dbReference type="InterPro" id="IPR002363">
    <property type="entry name" value="Ribosomal_uL10_CS_bac"/>
</dbReference>
<dbReference type="NCBIfam" id="NF000955">
    <property type="entry name" value="PRK00099.1-1"/>
    <property type="match status" value="1"/>
</dbReference>
<evidence type="ECO:0000256" key="5">
    <source>
        <dbReference type="ARBA" id="ARBA00023274"/>
    </source>
</evidence>
<comment type="similarity">
    <text evidence="1 7">Belongs to the universal ribosomal protein uL10 family.</text>
</comment>
<dbReference type="PROSITE" id="PS01109">
    <property type="entry name" value="RIBOSOMAL_L10"/>
    <property type="match status" value="1"/>
</dbReference>
<dbReference type="OrthoDB" id="9808307at2"/>
<dbReference type="GO" id="GO:0006412">
    <property type="term" value="P:translation"/>
    <property type="evidence" value="ECO:0007669"/>
    <property type="project" value="UniProtKB-UniRule"/>
</dbReference>
<keyword evidence="4 7" id="KW-0689">Ribosomal protein</keyword>
<keyword evidence="5 7" id="KW-0687">Ribonucleoprotein</keyword>
<evidence type="ECO:0000313" key="8">
    <source>
        <dbReference type="EMBL" id="ANC75438.1"/>
    </source>
</evidence>
<keyword evidence="2 7" id="KW-0699">rRNA-binding</keyword>
<evidence type="ECO:0000256" key="1">
    <source>
        <dbReference type="ARBA" id="ARBA00008889"/>
    </source>
</evidence>
<dbReference type="AlphaFoldDB" id="A0A160IHP8"/>
<evidence type="ECO:0000256" key="3">
    <source>
        <dbReference type="ARBA" id="ARBA00022884"/>
    </source>
</evidence>
<name>A0A160IHP8_9BACL</name>
<evidence type="ECO:0000256" key="6">
    <source>
        <dbReference type="ARBA" id="ARBA00035202"/>
    </source>
</evidence>
<evidence type="ECO:0000313" key="9">
    <source>
        <dbReference type="Proteomes" id="UP000076623"/>
    </source>
</evidence>
<dbReference type="PANTHER" id="PTHR11560">
    <property type="entry name" value="39S RIBOSOMAL PROTEIN L10, MITOCHONDRIAL"/>
    <property type="match status" value="1"/>
</dbReference>
<dbReference type="STRING" id="1221500.ABE65_000545"/>
<comment type="subunit">
    <text evidence="7">Part of the ribosomal stalk of the 50S ribosomal subunit. The N-terminus interacts with L11 and the large rRNA to form the base of the stalk. The C-terminus forms an elongated spine to which L12 dimers bind in a sequential fashion forming a multimeric L10(L12)X complex.</text>
</comment>
<dbReference type="KEGG" id="fpn:ABE65_000545"/>
<dbReference type="InterPro" id="IPR047865">
    <property type="entry name" value="Ribosomal_uL10_bac_type"/>
</dbReference>
<dbReference type="RefSeq" id="WP_066285506.1">
    <property type="nucleotide sequence ID" value="NZ_CP015378.1"/>
</dbReference>
<dbReference type="CDD" id="cd05797">
    <property type="entry name" value="Ribosomal_L10"/>
    <property type="match status" value="1"/>
</dbReference>